<dbReference type="EMBL" id="JANPWB010000002">
    <property type="protein sequence ID" value="KAJ1205394.1"/>
    <property type="molecule type" value="Genomic_DNA"/>
</dbReference>
<evidence type="ECO:0000256" key="1">
    <source>
        <dbReference type="ARBA" id="ARBA00001968"/>
    </source>
</evidence>
<dbReference type="Proteomes" id="UP001066276">
    <property type="component" value="Chromosome 1_2"/>
</dbReference>
<comment type="subcellular location">
    <subcellularLocation>
        <location evidence="3">Cytoplasm</location>
    </subcellularLocation>
    <subcellularLocation>
        <location evidence="2">Nucleus</location>
    </subcellularLocation>
</comment>
<dbReference type="GO" id="GO:0004518">
    <property type="term" value="F:nuclease activity"/>
    <property type="evidence" value="ECO:0007669"/>
    <property type="project" value="UniProtKB-KW"/>
</dbReference>
<dbReference type="GO" id="GO:0005737">
    <property type="term" value="C:cytoplasm"/>
    <property type="evidence" value="ECO:0007669"/>
    <property type="project" value="UniProtKB-SubCell"/>
</dbReference>
<keyword evidence="15" id="KW-1185">Reference proteome</keyword>
<gene>
    <name evidence="14" type="ORF">NDU88_000829</name>
</gene>
<dbReference type="Pfam" id="PF13359">
    <property type="entry name" value="DDE_Tnp_4"/>
    <property type="match status" value="1"/>
</dbReference>
<name>A0AAV7VX56_PLEWA</name>
<keyword evidence="7" id="KW-0540">Nuclease</keyword>
<accession>A0AAV7VX56</accession>
<dbReference type="InterPro" id="IPR045249">
    <property type="entry name" value="HARBI1-like"/>
</dbReference>
<evidence type="ECO:0000256" key="11">
    <source>
        <dbReference type="ARBA" id="ARBA00030126"/>
    </source>
</evidence>
<dbReference type="PANTHER" id="PTHR22930:SF282">
    <property type="entry name" value="NUCLEASE HARBI1-RELATED"/>
    <property type="match status" value="1"/>
</dbReference>
<organism evidence="14 15">
    <name type="scientific">Pleurodeles waltl</name>
    <name type="common">Iberian ribbed newt</name>
    <dbReference type="NCBI Taxonomy" id="8319"/>
    <lineage>
        <taxon>Eukaryota</taxon>
        <taxon>Metazoa</taxon>
        <taxon>Chordata</taxon>
        <taxon>Craniata</taxon>
        <taxon>Vertebrata</taxon>
        <taxon>Euteleostomi</taxon>
        <taxon>Amphibia</taxon>
        <taxon>Batrachia</taxon>
        <taxon>Caudata</taxon>
        <taxon>Salamandroidea</taxon>
        <taxon>Salamandridae</taxon>
        <taxon>Pleurodelinae</taxon>
        <taxon>Pleurodeles</taxon>
    </lineage>
</organism>
<dbReference type="GO" id="GO:0016787">
    <property type="term" value="F:hydrolase activity"/>
    <property type="evidence" value="ECO:0007669"/>
    <property type="project" value="UniProtKB-KW"/>
</dbReference>
<evidence type="ECO:0000256" key="5">
    <source>
        <dbReference type="ARBA" id="ARBA00015519"/>
    </source>
</evidence>
<keyword evidence="6" id="KW-0963">Cytoplasm</keyword>
<evidence type="ECO:0000256" key="9">
    <source>
        <dbReference type="ARBA" id="ARBA00022801"/>
    </source>
</evidence>
<evidence type="ECO:0000259" key="13">
    <source>
        <dbReference type="Pfam" id="PF13359"/>
    </source>
</evidence>
<keyword evidence="10" id="KW-0539">Nucleus</keyword>
<dbReference type="AlphaFoldDB" id="A0AAV7VX56"/>
<proteinExistence type="inferred from homology"/>
<evidence type="ECO:0000256" key="8">
    <source>
        <dbReference type="ARBA" id="ARBA00022723"/>
    </source>
</evidence>
<evidence type="ECO:0000256" key="3">
    <source>
        <dbReference type="ARBA" id="ARBA00004496"/>
    </source>
</evidence>
<comment type="caution">
    <text evidence="14">The sequence shown here is derived from an EMBL/GenBank/DDBJ whole genome shotgun (WGS) entry which is preliminary data.</text>
</comment>
<evidence type="ECO:0000256" key="12">
    <source>
        <dbReference type="ARBA" id="ARBA00045850"/>
    </source>
</evidence>
<reference evidence="14" key="1">
    <citation type="journal article" date="2022" name="bioRxiv">
        <title>Sequencing and chromosome-scale assembly of the giantPleurodeles waltlgenome.</title>
        <authorList>
            <person name="Brown T."/>
            <person name="Elewa A."/>
            <person name="Iarovenko S."/>
            <person name="Subramanian E."/>
            <person name="Araus A.J."/>
            <person name="Petzold A."/>
            <person name="Susuki M."/>
            <person name="Suzuki K.-i.T."/>
            <person name="Hayashi T."/>
            <person name="Toyoda A."/>
            <person name="Oliveira C."/>
            <person name="Osipova E."/>
            <person name="Leigh N.D."/>
            <person name="Simon A."/>
            <person name="Yun M.H."/>
        </authorList>
    </citation>
    <scope>NUCLEOTIDE SEQUENCE</scope>
    <source>
        <strain evidence="14">20211129_DDA</strain>
        <tissue evidence="14">Liver</tissue>
    </source>
</reference>
<keyword evidence="8" id="KW-0479">Metal-binding</keyword>
<keyword evidence="9" id="KW-0378">Hydrolase</keyword>
<feature type="domain" description="DDE Tnp4" evidence="13">
    <location>
        <begin position="118"/>
        <end position="270"/>
    </location>
</feature>
<dbReference type="PANTHER" id="PTHR22930">
    <property type="match status" value="1"/>
</dbReference>
<evidence type="ECO:0000256" key="6">
    <source>
        <dbReference type="ARBA" id="ARBA00022490"/>
    </source>
</evidence>
<evidence type="ECO:0000256" key="2">
    <source>
        <dbReference type="ARBA" id="ARBA00004123"/>
    </source>
</evidence>
<dbReference type="GO" id="GO:0046872">
    <property type="term" value="F:metal ion binding"/>
    <property type="evidence" value="ECO:0007669"/>
    <property type="project" value="UniProtKB-KW"/>
</dbReference>
<evidence type="ECO:0000313" key="15">
    <source>
        <dbReference type="Proteomes" id="UP001066276"/>
    </source>
</evidence>
<evidence type="ECO:0000256" key="7">
    <source>
        <dbReference type="ARBA" id="ARBA00022722"/>
    </source>
</evidence>
<dbReference type="PRINTS" id="PR02086">
    <property type="entry name" value="PUTNUCHARBI1"/>
</dbReference>
<sequence>MEERHLILTYRLDRATILELCAQLKPDLMSPIRHPTGIPPQVQVLSVLHFLASGSFQTTVAIASGMSQPMFSNVLSRVLSTLLNHMQSYIFFPELEDLATVKRDFYALGHIPNIIGAIDGTHVALVPPHRSEQVYRNQKNYHSMNVQMVCLADQYICHVNAMFPGSVHDAYILRNSSIPYVMGLLQRHRVWLIGDSGYPNLSWLLTPVRNPRTRAEERYNEAHGRTRRVIERTFGLLKARFRCLHMTGGSLFYSPKKVCQIIVACCMLHNLALRRQVPFLQEDGPDGGVVAAVEPVESEEEEDEEDDIDNMNMVILQYFQ</sequence>
<dbReference type="InterPro" id="IPR026103">
    <property type="entry name" value="HARBI1_animal"/>
</dbReference>
<dbReference type="InterPro" id="IPR027806">
    <property type="entry name" value="HARBI1_dom"/>
</dbReference>
<comment type="cofactor">
    <cofactor evidence="1">
        <name>a divalent metal cation</name>
        <dbReference type="ChEBI" id="CHEBI:60240"/>
    </cofactor>
</comment>
<protein>
    <recommendedName>
        <fullName evidence="5">Putative nuclease HARBI1</fullName>
    </recommendedName>
    <alternativeName>
        <fullName evidence="11">Harbinger transposase-derived nuclease</fullName>
    </alternativeName>
</protein>
<evidence type="ECO:0000256" key="10">
    <source>
        <dbReference type="ARBA" id="ARBA00023242"/>
    </source>
</evidence>
<dbReference type="GO" id="GO:0005634">
    <property type="term" value="C:nucleus"/>
    <property type="evidence" value="ECO:0007669"/>
    <property type="project" value="UniProtKB-SubCell"/>
</dbReference>
<evidence type="ECO:0000313" key="14">
    <source>
        <dbReference type="EMBL" id="KAJ1205394.1"/>
    </source>
</evidence>
<evidence type="ECO:0000256" key="4">
    <source>
        <dbReference type="ARBA" id="ARBA00006958"/>
    </source>
</evidence>
<comment type="similarity">
    <text evidence="4">Belongs to the HARBI1 family.</text>
</comment>
<comment type="function">
    <text evidence="12">Transposase-derived protein that may have nuclease activity. Does not have transposase activity.</text>
</comment>